<dbReference type="STRING" id="29489.VL01_17245"/>
<dbReference type="InterPro" id="IPR046350">
    <property type="entry name" value="Cystatin_sf"/>
</dbReference>
<feature type="chain" id="PRO_5008042839" description="Cystatin domain-containing protein" evidence="1">
    <location>
        <begin position="23"/>
        <end position="120"/>
    </location>
</feature>
<organism evidence="3 4">
    <name type="scientific">Aeromonas enteropelogenes</name>
    <name type="common">Aeromonas trota</name>
    <dbReference type="NCBI Taxonomy" id="29489"/>
    <lineage>
        <taxon>Bacteria</taxon>
        <taxon>Pseudomonadati</taxon>
        <taxon>Pseudomonadota</taxon>
        <taxon>Gammaproteobacteria</taxon>
        <taxon>Aeromonadales</taxon>
        <taxon>Aeromonadaceae</taxon>
        <taxon>Aeromonas</taxon>
    </lineage>
</organism>
<dbReference type="Gene3D" id="3.10.450.10">
    <property type="match status" value="1"/>
</dbReference>
<reference evidence="3 4" key="1">
    <citation type="submission" date="2016-02" db="EMBL/GenBank/DDBJ databases">
        <title>Draft genome sequence of Aeromonas trota strain 1999lcr isolated from cerebrospinal fluid (CSF).</title>
        <authorList>
            <person name="Dallagassa C.B."/>
            <person name="Prediger K.C."/>
            <person name="Weiss V.A."/>
            <person name="Assis F.E."/>
            <person name="Baura V."/>
            <person name="Cruz L.M."/>
            <person name="Souza E.M."/>
            <person name="Pedrosa F.O."/>
            <person name="Fadel-Picheth C.M."/>
        </authorList>
    </citation>
    <scope>NUCLEOTIDE SEQUENCE [LARGE SCALE GENOMIC DNA]</scope>
    <source>
        <strain evidence="3 4">1999lcr</strain>
    </source>
</reference>
<evidence type="ECO:0000256" key="1">
    <source>
        <dbReference type="SAM" id="SignalP"/>
    </source>
</evidence>
<evidence type="ECO:0000313" key="4">
    <source>
        <dbReference type="Proteomes" id="UP000078435"/>
    </source>
</evidence>
<accession>A0A175VFL7</accession>
<dbReference type="PROSITE" id="PS51257">
    <property type="entry name" value="PROKAR_LIPOPROTEIN"/>
    <property type="match status" value="1"/>
</dbReference>
<dbReference type="Proteomes" id="UP000078435">
    <property type="component" value="Unassembled WGS sequence"/>
</dbReference>
<protein>
    <recommendedName>
        <fullName evidence="2">Cystatin domain-containing protein</fullName>
    </recommendedName>
</protein>
<evidence type="ECO:0000313" key="3">
    <source>
        <dbReference type="EMBL" id="KXU79494.1"/>
    </source>
</evidence>
<dbReference type="AlphaFoldDB" id="A0A175VFL7"/>
<feature type="signal peptide" evidence="1">
    <location>
        <begin position="1"/>
        <end position="22"/>
    </location>
</feature>
<dbReference type="SUPFAM" id="SSF54403">
    <property type="entry name" value="Cystatin/monellin"/>
    <property type="match status" value="1"/>
</dbReference>
<evidence type="ECO:0000259" key="2">
    <source>
        <dbReference type="Pfam" id="PF00031"/>
    </source>
</evidence>
<dbReference type="RefSeq" id="WP_026456490.1">
    <property type="nucleotide sequence ID" value="NZ_JAAKSE010000021.1"/>
</dbReference>
<comment type="caution">
    <text evidence="3">The sequence shown here is derived from an EMBL/GenBank/DDBJ whole genome shotgun (WGS) entry which is preliminary data.</text>
</comment>
<sequence length="120" mass="13062">MKRVLFPILMAGMLGACSSAPQQPQCAALAGGWQVQALPNTQADAALASVLARMNTAAKLESIREVRSQVVSGVNYDIEFQLDNGEVWNTRVYRDLQGNYQMTRVAQQGELPPLPCIKGK</sequence>
<proteinExistence type="predicted"/>
<dbReference type="Pfam" id="PF00031">
    <property type="entry name" value="Cystatin"/>
    <property type="match status" value="1"/>
</dbReference>
<gene>
    <name evidence="3" type="ORF">LCR_18415</name>
</gene>
<dbReference type="InterPro" id="IPR000010">
    <property type="entry name" value="Cystatin_dom"/>
</dbReference>
<name>A0A175VFL7_AEREN</name>
<dbReference type="EMBL" id="JMGO02000009">
    <property type="protein sequence ID" value="KXU79494.1"/>
    <property type="molecule type" value="Genomic_DNA"/>
</dbReference>
<dbReference type="GO" id="GO:0004869">
    <property type="term" value="F:cysteine-type endopeptidase inhibitor activity"/>
    <property type="evidence" value="ECO:0007669"/>
    <property type="project" value="InterPro"/>
</dbReference>
<feature type="domain" description="Cystatin" evidence="2">
    <location>
        <begin position="43"/>
        <end position="99"/>
    </location>
</feature>
<dbReference type="InterPro" id="IPR018073">
    <property type="entry name" value="Prot_inh_cystat_CS"/>
</dbReference>
<dbReference type="OrthoDB" id="6196402at2"/>
<keyword evidence="1" id="KW-0732">Signal</keyword>
<dbReference type="PROSITE" id="PS00287">
    <property type="entry name" value="CYSTATIN"/>
    <property type="match status" value="1"/>
</dbReference>